<reference evidence="2" key="1">
    <citation type="submission" date="2022-12" db="EMBL/GenBank/DDBJ databases">
        <authorList>
            <person name="Webb A."/>
        </authorList>
    </citation>
    <scope>NUCLEOTIDE SEQUENCE</scope>
    <source>
        <strain evidence="2">Pd1</strain>
    </source>
</reference>
<keyword evidence="3" id="KW-1185">Reference proteome</keyword>
<name>A0AAV0V8Z7_9STRA</name>
<evidence type="ECO:0000313" key="3">
    <source>
        <dbReference type="Proteomes" id="UP001162029"/>
    </source>
</evidence>
<comment type="caution">
    <text evidence="2">The sequence shown here is derived from an EMBL/GenBank/DDBJ whole genome shotgun (WGS) entry which is preliminary data.</text>
</comment>
<gene>
    <name evidence="2" type="ORF">PDE001_LOCUS10176</name>
</gene>
<sequence>MCDSWEKSQDASGLRELEQLRVLAMYEFDPPLSSQELLKALRAFGNRTEDAYQYLKTSRRHPRSVAIPTSAVITNQSMVTPEREGEKRRLSALSVDNNGTPKKRHKDKSFALINWEDEKDCDKETTLETEKDEEVQVIAGDCIRAQQLLLETVEDQIAARELLRHSEWIHDFWKVLQVLPEIELATHLNLTVNALAMWAKEAETQDVHDIQTRGTALVVEVAASLPREVRDGHERIACSLKDQVLSASDEEVADVVQAGNDAANLSAIARATNISMSNETSCKEKAHTEATLEAVSQKLVTLVDESTGDVTKAERALSDAKATKEARSLQIVQYVQKRHEELVTAGETNASASIQSVIEVWKQNDVEVQELWKSRSESERQVEKSARALMVAQHALTFYKNLLILFGKVRERREKALLDTFEELEEARANSKTRATTALGTTIPMLTRALFDYYEFHSVQQSKAKKELEKQEKALAAHNEYFGVTQSSMQMITEIAEGQQQLWENKHAVLSESVRHVLICEFKALWLQLSGSMRDVVKKFVMAIEESAGGVVAVEPTQAQKSQHEPASPMFVTTTSLDEQVFPAFTAPAFPTSHGEAATPYQTAISAIAASNEKSNETMVASSLPQETSSEPRKLRHKFAVGSVLYSKVNRGEKCTQFVRGVVAKQLNNDMYLIQYDNGDKFSVGSSFLFTKDLMQQNQKAANVTTSHPDTEMNDAEHISSDGGNNCAIM</sequence>
<organism evidence="2 3">
    <name type="scientific">Peronospora destructor</name>
    <dbReference type="NCBI Taxonomy" id="86335"/>
    <lineage>
        <taxon>Eukaryota</taxon>
        <taxon>Sar</taxon>
        <taxon>Stramenopiles</taxon>
        <taxon>Oomycota</taxon>
        <taxon>Peronosporomycetes</taxon>
        <taxon>Peronosporales</taxon>
        <taxon>Peronosporaceae</taxon>
        <taxon>Peronospora</taxon>
    </lineage>
</organism>
<protein>
    <submittedName>
        <fullName evidence="2">Uncharacterized protein</fullName>
    </submittedName>
</protein>
<feature type="region of interest" description="Disordered" evidence="1">
    <location>
        <begin position="704"/>
        <end position="730"/>
    </location>
</feature>
<feature type="compositionally biased region" description="Basic and acidic residues" evidence="1">
    <location>
        <begin position="709"/>
        <end position="720"/>
    </location>
</feature>
<evidence type="ECO:0000313" key="2">
    <source>
        <dbReference type="EMBL" id="CAI5745062.1"/>
    </source>
</evidence>
<dbReference type="Proteomes" id="UP001162029">
    <property type="component" value="Unassembled WGS sequence"/>
</dbReference>
<dbReference type="EMBL" id="CANTFM010002241">
    <property type="protein sequence ID" value="CAI5745062.1"/>
    <property type="molecule type" value="Genomic_DNA"/>
</dbReference>
<proteinExistence type="predicted"/>
<accession>A0AAV0V8Z7</accession>
<evidence type="ECO:0000256" key="1">
    <source>
        <dbReference type="SAM" id="MobiDB-lite"/>
    </source>
</evidence>
<dbReference type="AlphaFoldDB" id="A0AAV0V8Z7"/>